<evidence type="ECO:0000256" key="5">
    <source>
        <dbReference type="ARBA" id="ARBA00023235"/>
    </source>
</evidence>
<comment type="caution">
    <text evidence="10">The sequence shown here is derived from an EMBL/GenBank/DDBJ whole genome shotgun (WGS) entry which is preliminary data.</text>
</comment>
<evidence type="ECO:0000256" key="1">
    <source>
        <dbReference type="ARBA" id="ARBA00000971"/>
    </source>
</evidence>
<dbReference type="EMBL" id="BMFT01000003">
    <property type="protein sequence ID" value="GGH33830.1"/>
    <property type="molecule type" value="Genomic_DNA"/>
</dbReference>
<dbReference type="InterPro" id="IPR050245">
    <property type="entry name" value="PrsA_foldase"/>
</dbReference>
<evidence type="ECO:0000313" key="10">
    <source>
        <dbReference type="EMBL" id="GGH33830.1"/>
    </source>
</evidence>
<keyword evidence="5 6" id="KW-0413">Isomerase</keyword>
<keyword evidence="4 6" id="KW-0697">Rotamase</keyword>
<keyword evidence="11" id="KW-1185">Reference proteome</keyword>
<feature type="domain" description="PpiC" evidence="9">
    <location>
        <begin position="255"/>
        <end position="345"/>
    </location>
</feature>
<dbReference type="InterPro" id="IPR027304">
    <property type="entry name" value="Trigger_fact/SurA_dom_sf"/>
</dbReference>
<dbReference type="Pfam" id="PF13145">
    <property type="entry name" value="Rotamase_2"/>
    <property type="match status" value="1"/>
</dbReference>
<gene>
    <name evidence="10" type="ORF">GCM10008013_39220</name>
</gene>
<keyword evidence="8" id="KW-0472">Membrane</keyword>
<sequence>MEDKDKKDLEAQQGGDNTDNETVEHDQETVEQEAADHELVEQEVVEQEAVEEVVDQEGQALPEAELSADAPQDGVEGESQRTLDPSVFAIPTSSENQKPAVPGKAWAIASLVLAVLLVIVLIKPPFGNSKSKVVATVNGSKITQDDLYEKLVDANGAATLEDLITKELLDQEVAKAKITITDADIEKEFQGYIDNFGSMEALEQAMAQAGLTEDILRENIEINLKMTKLLEPQITVTDDEINQTFETYKDSFNTPEQVRASVILVKTEAEANDIIKELKGGADFAELAKTKSLDEATKANGGDTGFFAKEEQEEALSEAAFKLEKDEISGAVKTSEGYHVIKLTDRKEAHTATLEEKKEEIRKSLVGQQVSSMSGTWLQDIRSKAKITNTLTDAEDTNEEVSSEVPAE</sequence>
<evidence type="ECO:0000313" key="11">
    <source>
        <dbReference type="Proteomes" id="UP000659344"/>
    </source>
</evidence>
<feature type="region of interest" description="Disordered" evidence="7">
    <location>
        <begin position="1"/>
        <end position="81"/>
    </location>
</feature>
<dbReference type="InterPro" id="IPR046357">
    <property type="entry name" value="PPIase_dom_sf"/>
</dbReference>
<evidence type="ECO:0000259" key="9">
    <source>
        <dbReference type="PROSITE" id="PS50198"/>
    </source>
</evidence>
<proteinExistence type="predicted"/>
<accession>A0ABQ1YPJ7</accession>
<dbReference type="PANTHER" id="PTHR47245">
    <property type="entry name" value="PEPTIDYLPROLYL ISOMERASE"/>
    <property type="match status" value="1"/>
</dbReference>
<keyword evidence="3" id="KW-0732">Signal</keyword>
<dbReference type="Gene3D" id="3.10.50.40">
    <property type="match status" value="1"/>
</dbReference>
<dbReference type="Gene3D" id="1.10.4030.10">
    <property type="entry name" value="Porin chaperone SurA, peptide-binding domain"/>
    <property type="match status" value="1"/>
</dbReference>
<keyword evidence="8" id="KW-1133">Transmembrane helix</keyword>
<evidence type="ECO:0000256" key="2">
    <source>
        <dbReference type="ARBA" id="ARBA00013194"/>
    </source>
</evidence>
<feature type="compositionally biased region" description="Basic and acidic residues" evidence="7">
    <location>
        <begin position="1"/>
        <end position="10"/>
    </location>
</feature>
<dbReference type="InterPro" id="IPR000297">
    <property type="entry name" value="PPIase_PpiC"/>
</dbReference>
<evidence type="ECO:0000256" key="6">
    <source>
        <dbReference type="PROSITE-ProRule" id="PRU00278"/>
    </source>
</evidence>
<protein>
    <recommendedName>
        <fullName evidence="2">peptidylprolyl isomerase</fullName>
        <ecNumber evidence="2">5.2.1.8</ecNumber>
    </recommendedName>
</protein>
<dbReference type="PANTHER" id="PTHR47245:SF1">
    <property type="entry name" value="FOLDASE PROTEIN PRSA"/>
    <property type="match status" value="1"/>
</dbReference>
<feature type="transmembrane region" description="Helical" evidence="8">
    <location>
        <begin position="105"/>
        <end position="122"/>
    </location>
</feature>
<dbReference type="EC" id="5.2.1.8" evidence="2"/>
<comment type="catalytic activity">
    <reaction evidence="1">
        <text>[protein]-peptidylproline (omega=180) = [protein]-peptidylproline (omega=0)</text>
        <dbReference type="Rhea" id="RHEA:16237"/>
        <dbReference type="Rhea" id="RHEA-COMP:10747"/>
        <dbReference type="Rhea" id="RHEA-COMP:10748"/>
        <dbReference type="ChEBI" id="CHEBI:83833"/>
        <dbReference type="ChEBI" id="CHEBI:83834"/>
        <dbReference type="EC" id="5.2.1.8"/>
    </reaction>
</comment>
<dbReference type="RefSeq" id="WP_188541573.1">
    <property type="nucleotide sequence ID" value="NZ_BMFT01000003.1"/>
</dbReference>
<name>A0ABQ1YPJ7_9BACL</name>
<evidence type="ECO:0000256" key="3">
    <source>
        <dbReference type="ARBA" id="ARBA00022729"/>
    </source>
</evidence>
<dbReference type="SUPFAM" id="SSF109998">
    <property type="entry name" value="Triger factor/SurA peptide-binding domain-like"/>
    <property type="match status" value="1"/>
</dbReference>
<reference evidence="11" key="1">
    <citation type="journal article" date="2019" name="Int. J. Syst. Evol. Microbiol.">
        <title>The Global Catalogue of Microorganisms (GCM) 10K type strain sequencing project: providing services to taxonomists for standard genome sequencing and annotation.</title>
        <authorList>
            <consortium name="The Broad Institute Genomics Platform"/>
            <consortium name="The Broad Institute Genome Sequencing Center for Infectious Disease"/>
            <person name="Wu L."/>
            <person name="Ma J."/>
        </authorList>
    </citation>
    <scope>NUCLEOTIDE SEQUENCE [LARGE SCALE GENOMIC DNA]</scope>
    <source>
        <strain evidence="11">CGMCC 1.12769</strain>
    </source>
</reference>
<feature type="compositionally biased region" description="Basic and acidic residues" evidence="7">
    <location>
        <begin position="22"/>
        <end position="40"/>
    </location>
</feature>
<dbReference type="Proteomes" id="UP000659344">
    <property type="component" value="Unassembled WGS sequence"/>
</dbReference>
<organism evidence="10 11">
    <name type="scientific">Paenibacillus segetis</name>
    <dbReference type="NCBI Taxonomy" id="1325360"/>
    <lineage>
        <taxon>Bacteria</taxon>
        <taxon>Bacillati</taxon>
        <taxon>Bacillota</taxon>
        <taxon>Bacilli</taxon>
        <taxon>Bacillales</taxon>
        <taxon>Paenibacillaceae</taxon>
        <taxon>Paenibacillus</taxon>
    </lineage>
</organism>
<evidence type="ECO:0000256" key="7">
    <source>
        <dbReference type="SAM" id="MobiDB-lite"/>
    </source>
</evidence>
<evidence type="ECO:0000256" key="8">
    <source>
        <dbReference type="SAM" id="Phobius"/>
    </source>
</evidence>
<evidence type="ECO:0000256" key="4">
    <source>
        <dbReference type="ARBA" id="ARBA00023110"/>
    </source>
</evidence>
<dbReference type="SUPFAM" id="SSF54534">
    <property type="entry name" value="FKBP-like"/>
    <property type="match status" value="1"/>
</dbReference>
<feature type="compositionally biased region" description="Acidic residues" evidence="7">
    <location>
        <begin position="41"/>
        <end position="55"/>
    </location>
</feature>
<dbReference type="PROSITE" id="PS50198">
    <property type="entry name" value="PPIC_PPIASE_2"/>
    <property type="match status" value="1"/>
</dbReference>
<dbReference type="Pfam" id="PF13624">
    <property type="entry name" value="SurA_N_3"/>
    <property type="match status" value="1"/>
</dbReference>
<keyword evidence="8" id="KW-0812">Transmembrane</keyword>